<proteinExistence type="predicted"/>
<dbReference type="RefSeq" id="WP_344809367.1">
    <property type="nucleotide sequence ID" value="NZ_BAABBO010000021.1"/>
</dbReference>
<dbReference type="EMBL" id="BAABBO010000021">
    <property type="protein sequence ID" value="GAA3977588.1"/>
    <property type="molecule type" value="Genomic_DNA"/>
</dbReference>
<keyword evidence="2" id="KW-1185">Reference proteome</keyword>
<protein>
    <submittedName>
        <fullName evidence="1">Uncharacterized protein</fullName>
    </submittedName>
</protein>
<sequence length="291" mass="32653">MLQQQTELFSDSGAVEAENDLLAALASRDWAIAARAYAELLEKAPSNMALASYDSLIQYGCHIDAHPDILPVDLEKEMTAAQDIEPLANMTLRAHAHARDYLSPAWQRLAKGLHGIIAFDPQQPDYHASYVLAKISDWQGVIDCLRTDSGLLGQPELLLRLAVALHHQQLPEQALLIWCVLFERHACKAEQLISEAKFPAVQELWQQFLSLDEEPGIEHFSGWILLKRPGLFHCLSENDPKLMPQSTTFKAMQNLLQARRGNVDEIEARIALQQQCPALLLHYLQIIGKAK</sequence>
<name>A0ABP7Q731_9GAMM</name>
<gene>
    <name evidence="1" type="ORF">GCM10022278_37930</name>
</gene>
<reference evidence="2" key="1">
    <citation type="journal article" date="2019" name="Int. J. Syst. Evol. Microbiol.">
        <title>The Global Catalogue of Microorganisms (GCM) 10K type strain sequencing project: providing services to taxonomists for standard genome sequencing and annotation.</title>
        <authorList>
            <consortium name="The Broad Institute Genomics Platform"/>
            <consortium name="The Broad Institute Genome Sequencing Center for Infectious Disease"/>
            <person name="Wu L."/>
            <person name="Ma J."/>
        </authorList>
    </citation>
    <scope>NUCLEOTIDE SEQUENCE [LARGE SCALE GENOMIC DNA]</scope>
    <source>
        <strain evidence="2">JCM 17555</strain>
    </source>
</reference>
<comment type="caution">
    <text evidence="1">The sequence shown here is derived from an EMBL/GenBank/DDBJ whole genome shotgun (WGS) entry which is preliminary data.</text>
</comment>
<dbReference type="Proteomes" id="UP001501337">
    <property type="component" value="Unassembled WGS sequence"/>
</dbReference>
<organism evidence="1 2">
    <name type="scientific">Allohahella marinimesophila</name>
    <dbReference type="NCBI Taxonomy" id="1054972"/>
    <lineage>
        <taxon>Bacteria</taxon>
        <taxon>Pseudomonadati</taxon>
        <taxon>Pseudomonadota</taxon>
        <taxon>Gammaproteobacteria</taxon>
        <taxon>Oceanospirillales</taxon>
        <taxon>Hahellaceae</taxon>
        <taxon>Allohahella</taxon>
    </lineage>
</organism>
<evidence type="ECO:0000313" key="1">
    <source>
        <dbReference type="EMBL" id="GAA3977588.1"/>
    </source>
</evidence>
<evidence type="ECO:0000313" key="2">
    <source>
        <dbReference type="Proteomes" id="UP001501337"/>
    </source>
</evidence>
<accession>A0ABP7Q731</accession>